<dbReference type="OrthoDB" id="233093at2"/>
<accession>Q3A0P5</accession>
<evidence type="ECO:0000313" key="2">
    <source>
        <dbReference type="EMBL" id="ABA90062.1"/>
    </source>
</evidence>
<organism evidence="2 3">
    <name type="scientific">Syntrophotalea carbinolica (strain DSM 2380 / NBRC 103641 / GraBd1)</name>
    <name type="common">Pelobacter carbinolicus</name>
    <dbReference type="NCBI Taxonomy" id="338963"/>
    <lineage>
        <taxon>Bacteria</taxon>
        <taxon>Pseudomonadati</taxon>
        <taxon>Thermodesulfobacteriota</taxon>
        <taxon>Desulfuromonadia</taxon>
        <taxon>Desulfuromonadales</taxon>
        <taxon>Syntrophotaleaceae</taxon>
        <taxon>Syntrophotalea</taxon>
    </lineage>
</organism>
<keyword evidence="3" id="KW-1185">Reference proteome</keyword>
<gene>
    <name evidence="2" type="ordered locus">Pcar_2827</name>
</gene>
<reference evidence="3" key="1">
    <citation type="submission" date="2005-10" db="EMBL/GenBank/DDBJ databases">
        <title>Complete sequence of Pelobacter carbinolicus DSM 2380.</title>
        <authorList>
            <person name="Copeland A."/>
            <person name="Lucas S."/>
            <person name="Lapidus A."/>
            <person name="Barry K."/>
            <person name="Detter J.C."/>
            <person name="Glavina T."/>
            <person name="Hammon N."/>
            <person name="Israni S."/>
            <person name="Pitluck S."/>
            <person name="Chertkov O."/>
            <person name="Schmutz J."/>
            <person name="Larimer F."/>
            <person name="Land M."/>
            <person name="Kyrpides N."/>
            <person name="Ivanova N."/>
            <person name="Richardson P."/>
        </authorList>
    </citation>
    <scope>NUCLEOTIDE SEQUENCE [LARGE SCALE GENOMIC DNA]</scope>
    <source>
        <strain evidence="3">DSM 2380 / NBRC 103641 / GraBd1</strain>
    </source>
</reference>
<reference evidence="2 3" key="2">
    <citation type="journal article" date="2012" name="BMC Genomics">
        <title>The genome of Pelobacter carbinolicus reveals surprising metabolic capabilities and physiological features.</title>
        <authorList>
            <person name="Aklujkar M."/>
            <person name="Haveman S.A."/>
            <person name="Didonato R.Jr."/>
            <person name="Chertkov O."/>
            <person name="Han C.S."/>
            <person name="Land M.L."/>
            <person name="Brown P."/>
            <person name="Lovley D.R."/>
        </authorList>
    </citation>
    <scope>NUCLEOTIDE SEQUENCE [LARGE SCALE GENOMIC DNA]</scope>
    <source>
        <strain evidence="3">DSM 2380 / NBRC 103641 / GraBd1</strain>
    </source>
</reference>
<dbReference type="KEGG" id="pca:Pcar_2827"/>
<proteinExistence type="predicted"/>
<dbReference type="Proteomes" id="UP000002534">
    <property type="component" value="Chromosome"/>
</dbReference>
<dbReference type="HOGENOM" id="CLU_045796_0_0_7"/>
<protein>
    <recommendedName>
        <fullName evidence="1">DUF2169 domain-containing protein</fullName>
    </recommendedName>
</protein>
<dbReference type="AlphaFoldDB" id="Q3A0P5"/>
<dbReference type="Pfam" id="PF09937">
    <property type="entry name" value="DUF2169"/>
    <property type="match status" value="1"/>
</dbReference>
<dbReference type="InterPro" id="IPR018683">
    <property type="entry name" value="DUF2169"/>
</dbReference>
<dbReference type="EMBL" id="CP000142">
    <property type="protein sequence ID" value="ABA90062.1"/>
    <property type="molecule type" value="Genomic_DNA"/>
</dbReference>
<evidence type="ECO:0000259" key="1">
    <source>
        <dbReference type="Pfam" id="PF09937"/>
    </source>
</evidence>
<dbReference type="STRING" id="338963.Pcar_2827"/>
<feature type="domain" description="DUF2169" evidence="1">
    <location>
        <begin position="23"/>
        <end position="317"/>
    </location>
</feature>
<dbReference type="RefSeq" id="WP_011342608.1">
    <property type="nucleotide sequence ID" value="NC_007498.2"/>
</dbReference>
<dbReference type="eggNOG" id="COG5351">
    <property type="taxonomic scope" value="Bacteria"/>
</dbReference>
<sequence>MLQLDNRTDWAAGLYPGWGINRQRQQTLVFKVGYSFDKEGILAPLPQAPIEETDRYRGDPETSSLVAASEIVPFKQGGELLLHGSAHPAGSGERVLQVKVSLRQRNDAFWSKELRVFGCRSWKRRLLTALPSTPEPIEGPIALVYENAYGGTDPANPEETCTANPAGVGFSLRGLRTKSLSLPRIECGPGFVASPASRVSPAGYGPIAPHWEPRCNAKVDIDTEAITYGGCPWGKEPPESLYNTAPLDQRFEQPFEGEMTLQLKGLVADAPRDILIHLPEIKPRIHLDMNETFTEFQAACDTLIVHTDPREINLIFRCALPWSHNHTEEGLVTLRDLVAEEQAEKEQTEALA</sequence>
<evidence type="ECO:0000313" key="3">
    <source>
        <dbReference type="Proteomes" id="UP000002534"/>
    </source>
</evidence>
<name>Q3A0P5_SYNC1</name>